<protein>
    <submittedName>
        <fullName evidence="2">Uncharacterized protein</fullName>
    </submittedName>
</protein>
<accession>A0A0F9JME9</accession>
<organism evidence="2">
    <name type="scientific">marine sediment metagenome</name>
    <dbReference type="NCBI Taxonomy" id="412755"/>
    <lineage>
        <taxon>unclassified sequences</taxon>
        <taxon>metagenomes</taxon>
        <taxon>ecological metagenomes</taxon>
    </lineage>
</organism>
<name>A0A0F9JME9_9ZZZZ</name>
<gene>
    <name evidence="2" type="ORF">LCGC14_1509830</name>
</gene>
<feature type="compositionally biased region" description="Basic and acidic residues" evidence="1">
    <location>
        <begin position="8"/>
        <end position="23"/>
    </location>
</feature>
<dbReference type="EMBL" id="LAZR01011068">
    <property type="protein sequence ID" value="KKM63596.1"/>
    <property type="molecule type" value="Genomic_DNA"/>
</dbReference>
<comment type="caution">
    <text evidence="2">The sequence shown here is derived from an EMBL/GenBank/DDBJ whole genome shotgun (WGS) entry which is preliminary data.</text>
</comment>
<feature type="compositionally biased region" description="Basic and acidic residues" evidence="1">
    <location>
        <begin position="31"/>
        <end position="40"/>
    </location>
</feature>
<feature type="region of interest" description="Disordered" evidence="1">
    <location>
        <begin position="1"/>
        <end position="40"/>
    </location>
</feature>
<dbReference type="AlphaFoldDB" id="A0A0F9JME9"/>
<evidence type="ECO:0000256" key="1">
    <source>
        <dbReference type="SAM" id="MobiDB-lite"/>
    </source>
</evidence>
<evidence type="ECO:0000313" key="2">
    <source>
        <dbReference type="EMBL" id="KKM63596.1"/>
    </source>
</evidence>
<sequence length="40" mass="4715">MMNPLYKSEPENMEMTKEKKTKENCPLADDLYDKNGDMEC</sequence>
<reference evidence="2" key="1">
    <citation type="journal article" date="2015" name="Nature">
        <title>Complex archaea that bridge the gap between prokaryotes and eukaryotes.</title>
        <authorList>
            <person name="Spang A."/>
            <person name="Saw J.H."/>
            <person name="Jorgensen S.L."/>
            <person name="Zaremba-Niedzwiedzka K."/>
            <person name="Martijn J."/>
            <person name="Lind A.E."/>
            <person name="van Eijk R."/>
            <person name="Schleper C."/>
            <person name="Guy L."/>
            <person name="Ettema T.J."/>
        </authorList>
    </citation>
    <scope>NUCLEOTIDE SEQUENCE</scope>
</reference>
<proteinExistence type="predicted"/>